<protein>
    <submittedName>
        <fullName evidence="1">Uncharacterized protein</fullName>
    </submittedName>
</protein>
<sequence>MPTPFFLMAPNANSVSLLSPLRTDCCWIHMLTSCSSQRPQMPKIIALLPPTGSPQPWLRMPTPILLWCSQILRPLSLLLAANTCSFGFSFPSHCRLA</sequence>
<dbReference type="AlphaFoldDB" id="A0A0A9CEX8"/>
<reference evidence="1" key="2">
    <citation type="journal article" date="2015" name="Data Brief">
        <title>Shoot transcriptome of the giant reed, Arundo donax.</title>
        <authorList>
            <person name="Barrero R.A."/>
            <person name="Guerrero F.D."/>
            <person name="Moolhuijzen P."/>
            <person name="Goolsby J.A."/>
            <person name="Tidwell J."/>
            <person name="Bellgard S.E."/>
            <person name="Bellgard M.I."/>
        </authorList>
    </citation>
    <scope>NUCLEOTIDE SEQUENCE</scope>
    <source>
        <tissue evidence="1">Shoot tissue taken approximately 20 cm above the soil surface</tissue>
    </source>
</reference>
<name>A0A0A9CEX8_ARUDO</name>
<accession>A0A0A9CEX8</accession>
<evidence type="ECO:0000313" key="1">
    <source>
        <dbReference type="EMBL" id="JAD71955.1"/>
    </source>
</evidence>
<reference evidence="1" key="1">
    <citation type="submission" date="2014-09" db="EMBL/GenBank/DDBJ databases">
        <authorList>
            <person name="Magalhaes I.L.F."/>
            <person name="Oliveira U."/>
            <person name="Santos F.R."/>
            <person name="Vidigal T.H.D.A."/>
            <person name="Brescovit A.D."/>
            <person name="Santos A.J."/>
        </authorList>
    </citation>
    <scope>NUCLEOTIDE SEQUENCE</scope>
    <source>
        <tissue evidence="1">Shoot tissue taken approximately 20 cm above the soil surface</tissue>
    </source>
</reference>
<dbReference type="EMBL" id="GBRH01225940">
    <property type="protein sequence ID" value="JAD71955.1"/>
    <property type="molecule type" value="Transcribed_RNA"/>
</dbReference>
<proteinExistence type="predicted"/>
<organism evidence="1">
    <name type="scientific">Arundo donax</name>
    <name type="common">Giant reed</name>
    <name type="synonym">Donax arundinaceus</name>
    <dbReference type="NCBI Taxonomy" id="35708"/>
    <lineage>
        <taxon>Eukaryota</taxon>
        <taxon>Viridiplantae</taxon>
        <taxon>Streptophyta</taxon>
        <taxon>Embryophyta</taxon>
        <taxon>Tracheophyta</taxon>
        <taxon>Spermatophyta</taxon>
        <taxon>Magnoliopsida</taxon>
        <taxon>Liliopsida</taxon>
        <taxon>Poales</taxon>
        <taxon>Poaceae</taxon>
        <taxon>PACMAD clade</taxon>
        <taxon>Arundinoideae</taxon>
        <taxon>Arundineae</taxon>
        <taxon>Arundo</taxon>
    </lineage>
</organism>